<gene>
    <name evidence="4" type="primary">atpD</name>
    <name evidence="5" type="ORF">SAMN04488579_102254</name>
</gene>
<accession>A0A1H3BZ92</accession>
<dbReference type="HAMAP" id="MF_00271">
    <property type="entry name" value="ATP_synth_D_arch"/>
    <property type="match status" value="1"/>
</dbReference>
<dbReference type="GO" id="GO:0046933">
    <property type="term" value="F:proton-transporting ATP synthase activity, rotational mechanism"/>
    <property type="evidence" value="ECO:0007669"/>
    <property type="project" value="UniProtKB-UniRule"/>
</dbReference>
<dbReference type="RefSeq" id="WP_090243086.1">
    <property type="nucleotide sequence ID" value="NZ_FNOU01000002.1"/>
</dbReference>
<dbReference type="Pfam" id="PF01813">
    <property type="entry name" value="ATP-synt_D"/>
    <property type="match status" value="1"/>
</dbReference>
<dbReference type="GO" id="GO:0046961">
    <property type="term" value="F:proton-transporting ATPase activity, rotational mechanism"/>
    <property type="evidence" value="ECO:0007669"/>
    <property type="project" value="InterPro"/>
</dbReference>
<evidence type="ECO:0000313" key="5">
    <source>
        <dbReference type="EMBL" id="SDX46724.1"/>
    </source>
</evidence>
<comment type="function">
    <text evidence="4">Produces ATP from ADP in the presence of a proton gradient across the membrane.</text>
</comment>
<keyword evidence="2 4" id="KW-0813">Transport</keyword>
<keyword evidence="3 4" id="KW-0406">Ion transport</keyword>
<reference evidence="6" key="1">
    <citation type="submission" date="2016-10" db="EMBL/GenBank/DDBJ databases">
        <authorList>
            <person name="Varghese N."/>
            <person name="Submissions S."/>
        </authorList>
    </citation>
    <scope>NUCLEOTIDE SEQUENCE [LARGE SCALE GENOMIC DNA]</scope>
    <source>
        <strain evidence="6">VPI 5359</strain>
    </source>
</reference>
<evidence type="ECO:0000256" key="3">
    <source>
        <dbReference type="ARBA" id="ARBA00023065"/>
    </source>
</evidence>
<keyword evidence="6" id="KW-1185">Reference proteome</keyword>
<keyword evidence="4" id="KW-0375">Hydrogen ion transport</keyword>
<organism evidence="5 6">
    <name type="scientific">Eubacterium barkeri</name>
    <name type="common">Clostridium barkeri</name>
    <dbReference type="NCBI Taxonomy" id="1528"/>
    <lineage>
        <taxon>Bacteria</taxon>
        <taxon>Bacillati</taxon>
        <taxon>Bacillota</taxon>
        <taxon>Clostridia</taxon>
        <taxon>Eubacteriales</taxon>
        <taxon>Eubacteriaceae</taxon>
        <taxon>Eubacterium</taxon>
    </lineage>
</organism>
<proteinExistence type="inferred from homology"/>
<dbReference type="NCBIfam" id="TIGR00309">
    <property type="entry name" value="V_ATPase_subD"/>
    <property type="match status" value="1"/>
</dbReference>
<dbReference type="GO" id="GO:0005524">
    <property type="term" value="F:ATP binding"/>
    <property type="evidence" value="ECO:0007669"/>
    <property type="project" value="UniProtKB-UniRule"/>
</dbReference>
<sequence length="208" mass="23770">MALKITPTKANLIKSKARLSFSTKGYNLLDKKRTVLIQEIMKLVQQSEEIEAKIGETFKEAYIALQQVTISMGLNHLDEFALSIPPEVPFDTRTRSVMGVDIPELVIPESDKEALNLPYGFYENNPALDVAIAKFNEVKELSYRLAEIEGTAFRLSVEIKKTQKSANALDKIQIPKLKTTIKYIEESIEEKDREENFRIKKVKKHNQK</sequence>
<keyword evidence="4" id="KW-0066">ATP synthesis</keyword>
<dbReference type="OrthoDB" id="9781718at2"/>
<dbReference type="PANTHER" id="PTHR11671">
    <property type="entry name" value="V-TYPE ATP SYNTHASE SUBUNIT D"/>
    <property type="match status" value="1"/>
</dbReference>
<evidence type="ECO:0000256" key="2">
    <source>
        <dbReference type="ARBA" id="ARBA00022448"/>
    </source>
</evidence>
<protein>
    <recommendedName>
        <fullName evidence="4">V-type ATP synthase subunit D</fullName>
    </recommendedName>
    <alternativeName>
        <fullName evidence="4">V-ATPase subunit D</fullName>
    </alternativeName>
</protein>
<evidence type="ECO:0000313" key="6">
    <source>
        <dbReference type="Proteomes" id="UP000199652"/>
    </source>
</evidence>
<comment type="similarity">
    <text evidence="1 4">Belongs to the V-ATPase D subunit family.</text>
</comment>
<dbReference type="Proteomes" id="UP000199652">
    <property type="component" value="Unassembled WGS sequence"/>
</dbReference>
<dbReference type="STRING" id="1528.SAMN04488579_102254"/>
<evidence type="ECO:0000256" key="1">
    <source>
        <dbReference type="ARBA" id="ARBA00005850"/>
    </source>
</evidence>
<evidence type="ECO:0000256" key="4">
    <source>
        <dbReference type="HAMAP-Rule" id="MF_00271"/>
    </source>
</evidence>
<dbReference type="InterPro" id="IPR002699">
    <property type="entry name" value="V_ATPase_D"/>
</dbReference>
<dbReference type="Gene3D" id="1.10.287.3240">
    <property type="match status" value="1"/>
</dbReference>
<dbReference type="GO" id="GO:0042777">
    <property type="term" value="P:proton motive force-driven plasma membrane ATP synthesis"/>
    <property type="evidence" value="ECO:0007669"/>
    <property type="project" value="UniProtKB-UniRule"/>
</dbReference>
<name>A0A1H3BZ92_EUBBA</name>
<dbReference type="EMBL" id="FNOU01000002">
    <property type="protein sequence ID" value="SDX46724.1"/>
    <property type="molecule type" value="Genomic_DNA"/>
</dbReference>
<dbReference type="AlphaFoldDB" id="A0A1H3BZ92"/>